<dbReference type="PANTHER" id="PTHR43747">
    <property type="entry name" value="FAD-BINDING PROTEIN"/>
    <property type="match status" value="1"/>
</dbReference>
<organism evidence="3 4">
    <name type="scientific">Amphiplicatus metriothermophilus</name>
    <dbReference type="NCBI Taxonomy" id="1519374"/>
    <lineage>
        <taxon>Bacteria</taxon>
        <taxon>Pseudomonadati</taxon>
        <taxon>Pseudomonadota</taxon>
        <taxon>Alphaproteobacteria</taxon>
        <taxon>Parvularculales</taxon>
        <taxon>Parvularculaceae</taxon>
        <taxon>Amphiplicatus</taxon>
    </lineage>
</organism>
<dbReference type="PROSITE" id="PS51257">
    <property type="entry name" value="PROKAR_LIPOPROTEIN"/>
    <property type="match status" value="1"/>
</dbReference>
<feature type="active site" evidence="1">
    <location>
        <position position="80"/>
    </location>
</feature>
<dbReference type="Pfam" id="PF04820">
    <property type="entry name" value="Trp_halogenase"/>
    <property type="match status" value="1"/>
</dbReference>
<keyword evidence="2" id="KW-0274">FAD</keyword>
<evidence type="ECO:0000313" key="3">
    <source>
        <dbReference type="EMBL" id="SNT74601.1"/>
    </source>
</evidence>
<sequence>MNNTRIRKIVIVGGGTAGWMTAAACAKILRNNYCEIELVESEQIGSVGVGEATIPQIGTYNRTLGIEENEFVRETRATFKLGIEFVDWGAPGERYIHPFGTYGLDMEGVSFHAFFLKAHPDWTARTLEQYSLQAQAARHGKFMRPVNAGNSPLSKIAYAFHFDAGLYAQYLRRYAQARGVARREGKIVDAVQNSQTGYIEAVILEDGCTVEGDLFIDCSGFRGLLIDQKLGAGYIDWSHWLPCDAAVAVPCESAGPPTPFTRSTAREAGWQWRIPLQHRIGNGLVFSRGYIDDDKAAGILLANLDGKPLADPRFLNFTPGRRKLFWIKNCVAIGLAAGFIEPLESTSIHLIQSGVAKLLQMFPDRRFNQADIDRYNRVTAFEFERIRDFIILHYKATQRRRQPFWDYVREMNIPDYLQDKIRLFKSYGRIFRENEELFNDTSWFAVMTGQNIRPNGYDPVADVLSIEETRARLDHIRATIATCAGHMPPHEEFIARHCAFDGFPYR</sequence>
<feature type="binding site" evidence="2">
    <location>
        <position position="348"/>
    </location>
    <ligand>
        <name>FAD</name>
        <dbReference type="ChEBI" id="CHEBI:57692"/>
    </ligand>
</feature>
<dbReference type="InterPro" id="IPR050816">
    <property type="entry name" value="Flavin-dep_Halogenase_NPB"/>
</dbReference>
<name>A0A239PWA8_9PROT</name>
<protein>
    <submittedName>
        <fullName evidence="3">Tryptophan halogenase</fullName>
    </submittedName>
</protein>
<dbReference type="GO" id="GO:0004497">
    <property type="term" value="F:monooxygenase activity"/>
    <property type="evidence" value="ECO:0007669"/>
    <property type="project" value="InterPro"/>
</dbReference>
<reference evidence="3 4" key="1">
    <citation type="submission" date="2017-07" db="EMBL/GenBank/DDBJ databases">
        <authorList>
            <person name="Sun Z.S."/>
            <person name="Albrecht U."/>
            <person name="Echele G."/>
            <person name="Lee C.C."/>
        </authorList>
    </citation>
    <scope>NUCLEOTIDE SEQUENCE [LARGE SCALE GENOMIC DNA]</scope>
    <source>
        <strain evidence="3 4">CGMCC 1.12710</strain>
    </source>
</reference>
<dbReference type="PIRSF" id="PIRSF011396">
    <property type="entry name" value="Trp_halogenase"/>
    <property type="match status" value="1"/>
</dbReference>
<dbReference type="SUPFAM" id="SSF51905">
    <property type="entry name" value="FAD/NAD(P)-binding domain"/>
    <property type="match status" value="1"/>
</dbReference>
<dbReference type="OrthoDB" id="5695497at2"/>
<feature type="binding site" evidence="2">
    <location>
        <position position="344"/>
    </location>
    <ligand>
        <name>L-tryptophan</name>
        <dbReference type="ChEBI" id="CHEBI:57912"/>
    </ligand>
</feature>
<dbReference type="PANTHER" id="PTHR43747:SF4">
    <property type="entry name" value="FLAVIN-DEPENDENT TRYPTOPHAN HALOGENASE"/>
    <property type="match status" value="1"/>
</dbReference>
<dbReference type="Gene3D" id="3.50.50.60">
    <property type="entry name" value="FAD/NAD(P)-binding domain"/>
    <property type="match status" value="1"/>
</dbReference>
<keyword evidence="4" id="KW-1185">Reference proteome</keyword>
<dbReference type="GO" id="GO:0000166">
    <property type="term" value="F:nucleotide binding"/>
    <property type="evidence" value="ECO:0007669"/>
    <property type="project" value="UniProtKB-KW"/>
</dbReference>
<dbReference type="Proteomes" id="UP000198346">
    <property type="component" value="Unassembled WGS sequence"/>
</dbReference>
<dbReference type="RefSeq" id="WP_089412723.1">
    <property type="nucleotide sequence ID" value="NZ_FZQA01000005.1"/>
</dbReference>
<proteinExistence type="predicted"/>
<feature type="binding site" evidence="2">
    <location>
        <position position="80"/>
    </location>
    <ligand>
        <name>7-chloro-L-tryptophan</name>
        <dbReference type="ChEBI" id="CHEBI:58713"/>
    </ligand>
</feature>
<dbReference type="InterPro" id="IPR036188">
    <property type="entry name" value="FAD/NAD-bd_sf"/>
</dbReference>
<accession>A0A239PWA8</accession>
<evidence type="ECO:0000256" key="2">
    <source>
        <dbReference type="PIRSR" id="PIRSR011396-2"/>
    </source>
</evidence>
<feature type="binding site" evidence="2">
    <location>
        <position position="335"/>
    </location>
    <ligand>
        <name>FAD</name>
        <dbReference type="ChEBI" id="CHEBI:57692"/>
    </ligand>
</feature>
<gene>
    <name evidence="3" type="ORF">SAMN06297382_2266</name>
</gene>
<keyword evidence="2" id="KW-0285">Flavoprotein</keyword>
<dbReference type="InterPro" id="IPR006905">
    <property type="entry name" value="Flavin_halogenase"/>
</dbReference>
<dbReference type="InterPro" id="IPR033856">
    <property type="entry name" value="Trp_halogen"/>
</dbReference>
<evidence type="ECO:0000256" key="1">
    <source>
        <dbReference type="PIRSR" id="PIRSR011396-1"/>
    </source>
</evidence>
<evidence type="ECO:0000313" key="4">
    <source>
        <dbReference type="Proteomes" id="UP000198346"/>
    </source>
</evidence>
<dbReference type="AlphaFoldDB" id="A0A239PWA8"/>
<feature type="binding site" evidence="2">
    <location>
        <begin position="14"/>
        <end position="17"/>
    </location>
    <ligand>
        <name>FAD</name>
        <dbReference type="ChEBI" id="CHEBI:57692"/>
    </ligand>
</feature>
<dbReference type="EMBL" id="FZQA01000005">
    <property type="protein sequence ID" value="SNT74601.1"/>
    <property type="molecule type" value="Genomic_DNA"/>
</dbReference>
<keyword evidence="2" id="KW-0547">Nucleotide-binding</keyword>